<evidence type="ECO:0000256" key="8">
    <source>
        <dbReference type="ARBA" id="ARBA00022833"/>
    </source>
</evidence>
<dbReference type="InterPro" id="IPR004794">
    <property type="entry name" value="Eubact_RibD"/>
</dbReference>
<keyword evidence="7 12" id="KW-0479">Metal-binding</keyword>
<feature type="binding site" evidence="14">
    <location>
        <position position="215"/>
    </location>
    <ligand>
        <name>substrate</name>
    </ligand>
</feature>
<feature type="active site" description="Proton donor" evidence="13">
    <location>
        <position position="58"/>
    </location>
</feature>
<dbReference type="AlphaFoldDB" id="A0A940YRY3"/>
<dbReference type="Proteomes" id="UP000678374">
    <property type="component" value="Unassembled WGS sequence"/>
</dbReference>
<dbReference type="InterPro" id="IPR050765">
    <property type="entry name" value="Riboflavin_Biosynth_HTPR"/>
</dbReference>
<dbReference type="PROSITE" id="PS00903">
    <property type="entry name" value="CYT_DCMP_DEAMINASES_1"/>
    <property type="match status" value="1"/>
</dbReference>
<dbReference type="NCBIfam" id="TIGR00227">
    <property type="entry name" value="ribD_Cterm"/>
    <property type="match status" value="1"/>
</dbReference>
<dbReference type="GO" id="GO:0009231">
    <property type="term" value="P:riboflavin biosynthetic process"/>
    <property type="evidence" value="ECO:0007669"/>
    <property type="project" value="UniProtKB-KW"/>
</dbReference>
<proteinExistence type="inferred from homology"/>
<feature type="binding site" evidence="14">
    <location>
        <position position="233"/>
    </location>
    <ligand>
        <name>NADP(+)</name>
        <dbReference type="ChEBI" id="CHEBI:58349"/>
    </ligand>
</feature>
<dbReference type="PIRSF" id="PIRSF006769">
    <property type="entry name" value="RibD"/>
    <property type="match status" value="1"/>
</dbReference>
<keyword evidence="6 12" id="KW-0686">Riboflavin biosynthesis</keyword>
<dbReference type="PANTHER" id="PTHR38011">
    <property type="entry name" value="DIHYDROFOLATE REDUCTASE FAMILY PROTEIN (AFU_ORTHOLOGUE AFUA_8G06820)"/>
    <property type="match status" value="1"/>
</dbReference>
<keyword evidence="10 12" id="KW-0560">Oxidoreductase</keyword>
<evidence type="ECO:0000256" key="10">
    <source>
        <dbReference type="ARBA" id="ARBA00023002"/>
    </source>
</evidence>
<evidence type="ECO:0000256" key="15">
    <source>
        <dbReference type="PIRSR" id="PIRSR006769-3"/>
    </source>
</evidence>
<sequence>MHAADLDALHLGQALALARHAIGLSEPNPRVGCVLVAPDGRQVIGEGFTQQAGGPHAEVMALRDAQTRAQSTRGATAYVTLEPCAHHGRTPPCCDALVAAGVARVVAAVGDPNPLVNGQGMARLAAAGIRAEWGPAELAEQARELNIGFFSRMQRGRPWVRMKMASSLDGRTALADGRSQWITGAAARADGHAWRARAGVVLCGVGTVLADDPRLDVREVAIARQPLRAIVDTRLQTPPQARLFAAGGSPVRLYTASADSAAAQALRERGATLVPCPLVDGRIDLAAVLADLHALACNELHLECGPTLAGAWLQGGWVDELLLYQAPVLLGPGRPLAQLAALPGLDTAMRWRFHELTRVGDDLRLRLRR</sequence>
<dbReference type="CDD" id="cd01284">
    <property type="entry name" value="Riboflavin_deaminase-reductase"/>
    <property type="match status" value="1"/>
</dbReference>
<dbReference type="InterPro" id="IPR024072">
    <property type="entry name" value="DHFR-like_dom_sf"/>
</dbReference>
<feature type="binding site" evidence="14">
    <location>
        <begin position="305"/>
        <end position="311"/>
    </location>
    <ligand>
        <name>NADP(+)</name>
        <dbReference type="ChEBI" id="CHEBI:58349"/>
    </ligand>
</feature>
<evidence type="ECO:0000256" key="12">
    <source>
        <dbReference type="PIRNR" id="PIRNR006769"/>
    </source>
</evidence>
<evidence type="ECO:0000256" key="6">
    <source>
        <dbReference type="ARBA" id="ARBA00022619"/>
    </source>
</evidence>
<dbReference type="Pfam" id="PF01872">
    <property type="entry name" value="RibD_C"/>
    <property type="match status" value="1"/>
</dbReference>
<dbReference type="InterPro" id="IPR002125">
    <property type="entry name" value="CMP_dCMP_dom"/>
</dbReference>
<dbReference type="InterPro" id="IPR016192">
    <property type="entry name" value="APOBEC/CMP_deaminase_Zn-bd"/>
</dbReference>
<evidence type="ECO:0000313" key="17">
    <source>
        <dbReference type="EMBL" id="MBQ0961366.1"/>
    </source>
</evidence>
<feature type="binding site" evidence="14">
    <location>
        <position position="207"/>
    </location>
    <ligand>
        <name>NADP(+)</name>
        <dbReference type="ChEBI" id="CHEBI:58349"/>
    </ligand>
</feature>
<feature type="binding site" evidence="15">
    <location>
        <position position="56"/>
    </location>
    <ligand>
        <name>Zn(2+)</name>
        <dbReference type="ChEBI" id="CHEBI:29105"/>
        <note>catalytic</note>
    </ligand>
</feature>
<dbReference type="GO" id="GO:0008270">
    <property type="term" value="F:zinc ion binding"/>
    <property type="evidence" value="ECO:0007669"/>
    <property type="project" value="InterPro"/>
</dbReference>
<dbReference type="EMBL" id="JAGQDE010000027">
    <property type="protein sequence ID" value="MBQ0961366.1"/>
    <property type="molecule type" value="Genomic_DNA"/>
</dbReference>
<keyword evidence="8 12" id="KW-0862">Zinc</keyword>
<comment type="cofactor">
    <cofactor evidence="12 15">
        <name>Zn(2+)</name>
        <dbReference type="ChEBI" id="CHEBI:29105"/>
    </cofactor>
    <text evidence="12 15">Binds 1 zinc ion.</text>
</comment>
<evidence type="ECO:0000256" key="5">
    <source>
        <dbReference type="ARBA" id="ARBA00007417"/>
    </source>
</evidence>
<comment type="similarity">
    <text evidence="4 12">In the N-terminal section; belongs to the cytidine and deoxycytidylate deaminase family.</text>
</comment>
<feature type="binding site" evidence="14">
    <location>
        <position position="211"/>
    </location>
    <ligand>
        <name>NADP(+)</name>
        <dbReference type="ChEBI" id="CHEBI:58349"/>
    </ligand>
</feature>
<dbReference type="InterPro" id="IPR011549">
    <property type="entry name" value="RibD_C"/>
</dbReference>
<keyword evidence="9 12" id="KW-0521">NADP</keyword>
<dbReference type="PANTHER" id="PTHR38011:SF7">
    <property type="entry name" value="2,5-DIAMINO-6-RIBOSYLAMINO-4(3H)-PYRIMIDINONE 5'-PHOSPHATE REDUCTASE"/>
    <property type="match status" value="1"/>
</dbReference>
<feature type="binding site" evidence="14">
    <location>
        <position position="303"/>
    </location>
    <ligand>
        <name>substrate</name>
    </ligand>
</feature>
<evidence type="ECO:0000256" key="3">
    <source>
        <dbReference type="ARBA" id="ARBA00004910"/>
    </source>
</evidence>
<comment type="similarity">
    <text evidence="5 12">In the C-terminal section; belongs to the HTP reductase family.</text>
</comment>
<keyword evidence="11" id="KW-0511">Multifunctional enzyme</keyword>
<dbReference type="RefSeq" id="WP_210804047.1">
    <property type="nucleotide sequence ID" value="NZ_JAGQDE010000027.1"/>
</dbReference>
<evidence type="ECO:0000256" key="9">
    <source>
        <dbReference type="ARBA" id="ARBA00022857"/>
    </source>
</evidence>
<feature type="domain" description="CMP/dCMP-type deaminase" evidence="16">
    <location>
        <begin position="5"/>
        <end position="132"/>
    </location>
</feature>
<feature type="binding site" evidence="14">
    <location>
        <position position="218"/>
    </location>
    <ligand>
        <name>substrate</name>
    </ligand>
</feature>
<dbReference type="Gene3D" id="3.40.140.10">
    <property type="entry name" value="Cytidine Deaminase, domain 2"/>
    <property type="match status" value="1"/>
</dbReference>
<evidence type="ECO:0000256" key="13">
    <source>
        <dbReference type="PIRSR" id="PIRSR006769-1"/>
    </source>
</evidence>
<gene>
    <name evidence="17" type="primary">ribD</name>
    <name evidence="17" type="ORF">KAK06_20590</name>
</gene>
<dbReference type="PROSITE" id="PS51747">
    <property type="entry name" value="CYT_DCMP_DEAMINASES_2"/>
    <property type="match status" value="1"/>
</dbReference>
<evidence type="ECO:0000259" key="16">
    <source>
        <dbReference type="PROSITE" id="PS51747"/>
    </source>
</evidence>
<evidence type="ECO:0000256" key="2">
    <source>
        <dbReference type="ARBA" id="ARBA00004882"/>
    </source>
</evidence>
<dbReference type="Pfam" id="PF00383">
    <property type="entry name" value="dCMP_cyt_deam_1"/>
    <property type="match status" value="1"/>
</dbReference>
<dbReference type="InterPro" id="IPR016193">
    <property type="entry name" value="Cytidine_deaminase-like"/>
</dbReference>
<dbReference type="Gene3D" id="3.40.430.10">
    <property type="entry name" value="Dihydrofolate Reductase, subunit A"/>
    <property type="match status" value="1"/>
</dbReference>
<protein>
    <recommendedName>
        <fullName evidence="12">Riboflavin biosynthesis protein RibD</fullName>
    </recommendedName>
    <domain>
        <recommendedName>
            <fullName evidence="12">Diaminohydroxyphosphoribosylaminopyrimidine deaminase</fullName>
            <shortName evidence="12">DRAP deaminase</shortName>
            <ecNumber evidence="12">3.5.4.26</ecNumber>
        </recommendedName>
        <alternativeName>
            <fullName evidence="12">Riboflavin-specific deaminase</fullName>
        </alternativeName>
    </domain>
    <domain>
        <recommendedName>
            <fullName evidence="12">5-amino-6-(5-phosphoribosylamino)uracil reductase</fullName>
            <ecNumber evidence="12">1.1.1.193</ecNumber>
        </recommendedName>
        <alternativeName>
            <fullName evidence="12">HTP reductase</fullName>
        </alternativeName>
    </domain>
</protein>
<dbReference type="InterPro" id="IPR002734">
    <property type="entry name" value="RibDG_C"/>
</dbReference>
<comment type="pathway">
    <text evidence="3 12">Cofactor biosynthesis; riboflavin biosynthesis; 5-amino-6-(D-ribitylamino)uracil from GTP: step 3/4.</text>
</comment>
<keyword evidence="12 17" id="KW-0378">Hydrolase</keyword>
<feature type="binding site" evidence="14">
    <location>
        <position position="195"/>
    </location>
    <ligand>
        <name>NADP(+)</name>
        <dbReference type="ChEBI" id="CHEBI:58349"/>
    </ligand>
</feature>
<evidence type="ECO:0000256" key="4">
    <source>
        <dbReference type="ARBA" id="ARBA00005259"/>
    </source>
</evidence>
<organism evidence="17 18">
    <name type="scientific">Ideonella aquatica</name>
    <dbReference type="NCBI Taxonomy" id="2824119"/>
    <lineage>
        <taxon>Bacteria</taxon>
        <taxon>Pseudomonadati</taxon>
        <taxon>Pseudomonadota</taxon>
        <taxon>Betaproteobacteria</taxon>
        <taxon>Burkholderiales</taxon>
        <taxon>Sphaerotilaceae</taxon>
        <taxon>Ideonella</taxon>
    </lineage>
</organism>
<comment type="caution">
    <text evidence="17">The sequence shown here is derived from an EMBL/GenBank/DDBJ whole genome shotgun (WGS) entry which is preliminary data.</text>
</comment>
<evidence type="ECO:0000256" key="7">
    <source>
        <dbReference type="ARBA" id="ARBA00022723"/>
    </source>
</evidence>
<keyword evidence="18" id="KW-1185">Reference proteome</keyword>
<dbReference type="SUPFAM" id="SSF53927">
    <property type="entry name" value="Cytidine deaminase-like"/>
    <property type="match status" value="1"/>
</dbReference>
<feature type="binding site" evidence="15">
    <location>
        <position position="84"/>
    </location>
    <ligand>
        <name>Zn(2+)</name>
        <dbReference type="ChEBI" id="CHEBI:29105"/>
        <note>catalytic</note>
    </ligand>
</feature>
<dbReference type="EC" id="1.1.1.193" evidence="12"/>
<evidence type="ECO:0000256" key="11">
    <source>
        <dbReference type="ARBA" id="ARBA00023268"/>
    </source>
</evidence>
<dbReference type="GO" id="GO:0050661">
    <property type="term" value="F:NADP binding"/>
    <property type="evidence" value="ECO:0007669"/>
    <property type="project" value="InterPro"/>
</dbReference>
<dbReference type="GO" id="GO:0008835">
    <property type="term" value="F:diaminohydroxyphosphoribosylaminopyrimidine deaminase activity"/>
    <property type="evidence" value="ECO:0007669"/>
    <property type="project" value="UniProtKB-EC"/>
</dbReference>
<comment type="catalytic activity">
    <reaction evidence="12">
        <text>5-amino-6-(5-phospho-D-ribitylamino)uracil + NADP(+) = 5-amino-6-(5-phospho-D-ribosylamino)uracil + NADPH + H(+)</text>
        <dbReference type="Rhea" id="RHEA:17845"/>
        <dbReference type="ChEBI" id="CHEBI:15378"/>
        <dbReference type="ChEBI" id="CHEBI:57783"/>
        <dbReference type="ChEBI" id="CHEBI:58349"/>
        <dbReference type="ChEBI" id="CHEBI:58421"/>
        <dbReference type="ChEBI" id="CHEBI:58453"/>
        <dbReference type="EC" id="1.1.1.193"/>
    </reaction>
</comment>
<feature type="binding site" evidence="14">
    <location>
        <position position="181"/>
    </location>
    <ligand>
        <name>NADP(+)</name>
        <dbReference type="ChEBI" id="CHEBI:58349"/>
    </ligand>
</feature>
<comment type="function">
    <text evidence="1 12">Converts 2,5-diamino-6-(ribosylamino)-4(3h)-pyrimidinone 5'-phosphate into 5-amino-6-(ribosylamino)-2,4(1h,3h)-pyrimidinedione 5'-phosphate.</text>
</comment>
<dbReference type="SUPFAM" id="SSF53597">
    <property type="entry name" value="Dihydrofolate reductase-like"/>
    <property type="match status" value="1"/>
</dbReference>
<comment type="catalytic activity">
    <reaction evidence="12">
        <text>2,5-diamino-6-hydroxy-4-(5-phosphoribosylamino)-pyrimidine + H2O + H(+) = 5-amino-6-(5-phospho-D-ribosylamino)uracil + NH4(+)</text>
        <dbReference type="Rhea" id="RHEA:21868"/>
        <dbReference type="ChEBI" id="CHEBI:15377"/>
        <dbReference type="ChEBI" id="CHEBI:15378"/>
        <dbReference type="ChEBI" id="CHEBI:28938"/>
        <dbReference type="ChEBI" id="CHEBI:58453"/>
        <dbReference type="ChEBI" id="CHEBI:58614"/>
        <dbReference type="EC" id="3.5.4.26"/>
    </reaction>
</comment>
<feature type="binding site" evidence="15">
    <location>
        <position position="93"/>
    </location>
    <ligand>
        <name>Zn(2+)</name>
        <dbReference type="ChEBI" id="CHEBI:29105"/>
        <note>catalytic</note>
    </ligand>
</feature>
<reference evidence="17" key="1">
    <citation type="submission" date="2021-04" db="EMBL/GenBank/DDBJ databases">
        <title>The genome sequence of Ideonella sp. 4Y11.</title>
        <authorList>
            <person name="Liu Y."/>
        </authorList>
    </citation>
    <scope>NUCLEOTIDE SEQUENCE</scope>
    <source>
        <strain evidence="17">4Y11</strain>
    </source>
</reference>
<dbReference type="GO" id="GO:0008703">
    <property type="term" value="F:5-amino-6-(5-phosphoribosylamino)uracil reductase activity"/>
    <property type="evidence" value="ECO:0007669"/>
    <property type="project" value="UniProtKB-EC"/>
</dbReference>
<comment type="pathway">
    <text evidence="2 12">Cofactor biosynthesis; riboflavin biosynthesis; 5-amino-6-(D-ribitylamino)uracil from GTP: step 2/4.</text>
</comment>
<evidence type="ECO:0000256" key="1">
    <source>
        <dbReference type="ARBA" id="ARBA00002151"/>
    </source>
</evidence>
<name>A0A940YRY3_9BURK</name>
<accession>A0A940YRY3</accession>
<feature type="binding site" evidence="14">
    <location>
        <position position="179"/>
    </location>
    <ligand>
        <name>substrate</name>
    </ligand>
</feature>
<evidence type="ECO:0000256" key="14">
    <source>
        <dbReference type="PIRSR" id="PIRSR006769-2"/>
    </source>
</evidence>
<dbReference type="NCBIfam" id="TIGR00326">
    <property type="entry name" value="eubact_ribD"/>
    <property type="match status" value="1"/>
</dbReference>
<feature type="binding site" evidence="14">
    <location>
        <position position="165"/>
    </location>
    <ligand>
        <name>NADP(+)</name>
        <dbReference type="ChEBI" id="CHEBI:58349"/>
    </ligand>
</feature>
<dbReference type="EC" id="3.5.4.26" evidence="12"/>
<evidence type="ECO:0000313" key="18">
    <source>
        <dbReference type="Proteomes" id="UP000678374"/>
    </source>
</evidence>